<gene>
    <name evidence="2" type="ORF">K7862_34710</name>
</gene>
<keyword evidence="1" id="KW-0812">Transmembrane</keyword>
<comment type="caution">
    <text evidence="2">The sequence shown here is derived from an EMBL/GenBank/DDBJ whole genome shotgun (WGS) entry which is preliminary data.</text>
</comment>
<accession>A0ABS7QLJ1</accession>
<dbReference type="RefSeq" id="WP_222969318.1">
    <property type="nucleotide sequence ID" value="NZ_JAINZZ010000085.1"/>
</dbReference>
<keyword evidence="1" id="KW-0472">Membrane</keyword>
<sequence>MADLVHGGAATAMQRGLATAVSLLAWWACLFVLYLMLISSVTAAELVLGAGGALLGAVAAEALRRVEEPRVGGVRALLGAVAAFPLTLLREIGTLTAAVVRELRGAGDSGRIVRLGLEPGASAALTAALLSASPGACVIDIRDLGPGQEPRGGTELTLHVLGPEISRVERALPGRRLS</sequence>
<protein>
    <submittedName>
        <fullName evidence="2">Na+/H+ antiporter subunit E</fullName>
    </submittedName>
</protein>
<dbReference type="Proteomes" id="UP000778578">
    <property type="component" value="Unassembled WGS sequence"/>
</dbReference>
<dbReference type="EMBL" id="JAINZZ010000085">
    <property type="protein sequence ID" value="MBY8882752.1"/>
    <property type="molecule type" value="Genomic_DNA"/>
</dbReference>
<organism evidence="2 3">
    <name type="scientific">Actinacidiphila acidipaludis</name>
    <dbReference type="NCBI Taxonomy" id="2873382"/>
    <lineage>
        <taxon>Bacteria</taxon>
        <taxon>Bacillati</taxon>
        <taxon>Actinomycetota</taxon>
        <taxon>Actinomycetes</taxon>
        <taxon>Kitasatosporales</taxon>
        <taxon>Streptomycetaceae</taxon>
        <taxon>Actinacidiphila</taxon>
    </lineage>
</organism>
<reference evidence="2 3" key="1">
    <citation type="submission" date="2021-08" db="EMBL/GenBank/DDBJ databases">
        <title>WGS of actinomycetes from Thailand.</title>
        <authorList>
            <person name="Thawai C."/>
        </authorList>
    </citation>
    <scope>NUCLEOTIDE SEQUENCE [LARGE SCALE GENOMIC DNA]</scope>
    <source>
        <strain evidence="2 3">PLK6-54</strain>
    </source>
</reference>
<evidence type="ECO:0000313" key="3">
    <source>
        <dbReference type="Proteomes" id="UP000778578"/>
    </source>
</evidence>
<name>A0ABS7QLJ1_9ACTN</name>
<proteinExistence type="predicted"/>
<keyword evidence="1" id="KW-1133">Transmembrane helix</keyword>
<keyword evidence="3" id="KW-1185">Reference proteome</keyword>
<evidence type="ECO:0000313" key="2">
    <source>
        <dbReference type="EMBL" id="MBY8882752.1"/>
    </source>
</evidence>
<evidence type="ECO:0000256" key="1">
    <source>
        <dbReference type="SAM" id="Phobius"/>
    </source>
</evidence>
<feature type="transmembrane region" description="Helical" evidence="1">
    <location>
        <begin position="16"/>
        <end position="37"/>
    </location>
</feature>